<dbReference type="EMBL" id="BQXS01008144">
    <property type="protein sequence ID" value="GKT29098.1"/>
    <property type="molecule type" value="Genomic_DNA"/>
</dbReference>
<evidence type="ECO:0000313" key="3">
    <source>
        <dbReference type="Proteomes" id="UP001057375"/>
    </source>
</evidence>
<dbReference type="CDD" id="cd04301">
    <property type="entry name" value="NAT_SF"/>
    <property type="match status" value="1"/>
</dbReference>
<dbReference type="Proteomes" id="UP001057375">
    <property type="component" value="Unassembled WGS sequence"/>
</dbReference>
<gene>
    <name evidence="2" type="ORF">ADUPG1_005153</name>
</gene>
<feature type="non-terminal residue" evidence="2">
    <location>
        <position position="96"/>
    </location>
</feature>
<feature type="domain" description="N-acetyltransferase" evidence="1">
    <location>
        <begin position="1"/>
        <end position="96"/>
    </location>
</feature>
<evidence type="ECO:0000313" key="2">
    <source>
        <dbReference type="EMBL" id="GKT29098.1"/>
    </source>
</evidence>
<reference evidence="2" key="1">
    <citation type="submission" date="2022-03" db="EMBL/GenBank/DDBJ databases">
        <title>Draft genome sequence of Aduncisulcus paluster, a free-living microaerophilic Fornicata.</title>
        <authorList>
            <person name="Yuyama I."/>
            <person name="Kume K."/>
            <person name="Tamura T."/>
            <person name="Inagaki Y."/>
            <person name="Hashimoto T."/>
        </authorList>
    </citation>
    <scope>NUCLEOTIDE SEQUENCE</scope>
    <source>
        <strain evidence="2">NY0171</strain>
    </source>
</reference>
<dbReference type="InterPro" id="IPR000182">
    <property type="entry name" value="GNAT_dom"/>
</dbReference>
<dbReference type="SUPFAM" id="SSF55729">
    <property type="entry name" value="Acyl-CoA N-acyltransferases (Nat)"/>
    <property type="match status" value="1"/>
</dbReference>
<dbReference type="Gene3D" id="3.40.630.30">
    <property type="match status" value="1"/>
</dbReference>
<protein>
    <submittedName>
        <fullName evidence="2">N-acetyltransferase</fullName>
    </submittedName>
</protein>
<organism evidence="2 3">
    <name type="scientific">Aduncisulcus paluster</name>
    <dbReference type="NCBI Taxonomy" id="2918883"/>
    <lineage>
        <taxon>Eukaryota</taxon>
        <taxon>Metamonada</taxon>
        <taxon>Carpediemonas-like organisms</taxon>
        <taxon>Aduncisulcus</taxon>
    </lineage>
</organism>
<dbReference type="PROSITE" id="PS51186">
    <property type="entry name" value="GNAT"/>
    <property type="match status" value="1"/>
</dbReference>
<proteinExistence type="predicted"/>
<accession>A0ABQ5K975</accession>
<dbReference type="Pfam" id="PF13673">
    <property type="entry name" value="Acetyltransf_10"/>
    <property type="match status" value="1"/>
</dbReference>
<name>A0ABQ5K975_9EUKA</name>
<sequence>MIRKALPEEYCFLSNLWLEASVKAHDFVPAKFWKSNVDAMRNEYLPAAETLVIEKDSEIAGFISLIGETVAALFISVDKQGAGLGSQLLQYAKDEH</sequence>
<evidence type="ECO:0000259" key="1">
    <source>
        <dbReference type="PROSITE" id="PS51186"/>
    </source>
</evidence>
<keyword evidence="3" id="KW-1185">Reference proteome</keyword>
<dbReference type="InterPro" id="IPR016181">
    <property type="entry name" value="Acyl_CoA_acyltransferase"/>
</dbReference>
<comment type="caution">
    <text evidence="2">The sequence shown here is derived from an EMBL/GenBank/DDBJ whole genome shotgun (WGS) entry which is preliminary data.</text>
</comment>